<keyword evidence="11" id="KW-1185">Reference proteome</keyword>
<comment type="similarity">
    <text evidence="8">Belongs to the P-Pant transferase superfamily. AcpS family.</text>
</comment>
<evidence type="ECO:0000256" key="1">
    <source>
        <dbReference type="ARBA" id="ARBA00022516"/>
    </source>
</evidence>
<evidence type="ECO:0000256" key="7">
    <source>
        <dbReference type="ARBA" id="ARBA00023160"/>
    </source>
</evidence>
<dbReference type="InterPro" id="IPR008278">
    <property type="entry name" value="4-PPantetheinyl_Trfase_dom"/>
</dbReference>
<feature type="binding site" evidence="8">
    <location>
        <position position="63"/>
    </location>
    <ligand>
        <name>Mg(2+)</name>
        <dbReference type="ChEBI" id="CHEBI:18420"/>
    </ligand>
</feature>
<keyword evidence="5 8" id="KW-0460">Magnesium</keyword>
<evidence type="ECO:0000259" key="9">
    <source>
        <dbReference type="Pfam" id="PF01648"/>
    </source>
</evidence>
<feature type="binding site" evidence="8">
    <location>
        <position position="11"/>
    </location>
    <ligand>
        <name>Mg(2+)</name>
        <dbReference type="ChEBI" id="CHEBI:18420"/>
    </ligand>
</feature>
<dbReference type="InterPro" id="IPR002582">
    <property type="entry name" value="ACPS"/>
</dbReference>
<dbReference type="InterPro" id="IPR037143">
    <property type="entry name" value="4-PPantetheinyl_Trfase_dom_sf"/>
</dbReference>
<keyword evidence="3 8" id="KW-0479">Metal-binding</keyword>
<evidence type="ECO:0000313" key="10">
    <source>
        <dbReference type="EMBL" id="GCF08025.1"/>
    </source>
</evidence>
<gene>
    <name evidence="8 10" type="primary">acpS</name>
    <name evidence="10" type="ORF">KDI_15890</name>
</gene>
<comment type="catalytic activity">
    <reaction evidence="8">
        <text>apo-[ACP] + CoA = holo-[ACP] + adenosine 3',5'-bisphosphate + H(+)</text>
        <dbReference type="Rhea" id="RHEA:12068"/>
        <dbReference type="Rhea" id="RHEA-COMP:9685"/>
        <dbReference type="Rhea" id="RHEA-COMP:9690"/>
        <dbReference type="ChEBI" id="CHEBI:15378"/>
        <dbReference type="ChEBI" id="CHEBI:29999"/>
        <dbReference type="ChEBI" id="CHEBI:57287"/>
        <dbReference type="ChEBI" id="CHEBI:58343"/>
        <dbReference type="ChEBI" id="CHEBI:64479"/>
        <dbReference type="EC" id="2.7.8.7"/>
    </reaction>
</comment>
<evidence type="ECO:0000256" key="8">
    <source>
        <dbReference type="HAMAP-Rule" id="MF_00101"/>
    </source>
</evidence>
<dbReference type="RefSeq" id="WP_149401028.1">
    <property type="nucleotide sequence ID" value="NZ_BIXY01000017.1"/>
</dbReference>
<dbReference type="EMBL" id="BIXY01000017">
    <property type="protein sequence ID" value="GCF08025.1"/>
    <property type="molecule type" value="Genomic_DNA"/>
</dbReference>
<dbReference type="GO" id="GO:0000287">
    <property type="term" value="F:magnesium ion binding"/>
    <property type="evidence" value="ECO:0007669"/>
    <property type="project" value="UniProtKB-UniRule"/>
</dbReference>
<evidence type="ECO:0000256" key="4">
    <source>
        <dbReference type="ARBA" id="ARBA00022832"/>
    </source>
</evidence>
<keyword evidence="2 8" id="KW-0808">Transferase</keyword>
<protein>
    <recommendedName>
        <fullName evidence="8">Holo-[acyl-carrier-protein] synthase</fullName>
        <shortName evidence="8">Holo-ACP synthase</shortName>
        <ecNumber evidence="8">2.7.8.7</ecNumber>
    </recommendedName>
    <alternativeName>
        <fullName evidence="8">4'-phosphopantetheinyl transferase AcpS</fullName>
    </alternativeName>
</protein>
<dbReference type="Pfam" id="PF01648">
    <property type="entry name" value="ACPS"/>
    <property type="match status" value="1"/>
</dbReference>
<keyword evidence="6 8" id="KW-0443">Lipid metabolism</keyword>
<dbReference type="Proteomes" id="UP000322530">
    <property type="component" value="Unassembled WGS sequence"/>
</dbReference>
<dbReference type="HAMAP" id="MF_00101">
    <property type="entry name" value="AcpS"/>
    <property type="match status" value="1"/>
</dbReference>
<keyword evidence="7 8" id="KW-0275">Fatty acid biosynthesis</keyword>
<evidence type="ECO:0000313" key="11">
    <source>
        <dbReference type="Proteomes" id="UP000322530"/>
    </source>
</evidence>
<dbReference type="OrthoDB" id="517356at2"/>
<dbReference type="GO" id="GO:0008897">
    <property type="term" value="F:holo-[acyl-carrier-protein] synthase activity"/>
    <property type="evidence" value="ECO:0007669"/>
    <property type="project" value="UniProtKB-UniRule"/>
</dbReference>
<keyword evidence="4 8" id="KW-0276">Fatty acid metabolism</keyword>
<dbReference type="SUPFAM" id="SSF56214">
    <property type="entry name" value="4'-phosphopantetheinyl transferase"/>
    <property type="match status" value="1"/>
</dbReference>
<keyword evidence="8" id="KW-0963">Cytoplasm</keyword>
<evidence type="ECO:0000256" key="6">
    <source>
        <dbReference type="ARBA" id="ARBA00023098"/>
    </source>
</evidence>
<name>A0A5A5T9U2_9CHLR</name>
<keyword evidence="1 8" id="KW-0444">Lipid biosynthesis</keyword>
<comment type="caution">
    <text evidence="10">The sequence shown here is derived from an EMBL/GenBank/DDBJ whole genome shotgun (WGS) entry which is preliminary data.</text>
</comment>
<dbReference type="NCBIfam" id="TIGR00556">
    <property type="entry name" value="pantethn_trn"/>
    <property type="match status" value="1"/>
</dbReference>
<evidence type="ECO:0000256" key="5">
    <source>
        <dbReference type="ARBA" id="ARBA00022842"/>
    </source>
</evidence>
<feature type="domain" description="4'-phosphopantetheinyl transferase" evidence="9">
    <location>
        <begin position="7"/>
        <end position="125"/>
    </location>
</feature>
<dbReference type="InterPro" id="IPR004568">
    <property type="entry name" value="Ppantetheine-prot_Trfase_dom"/>
</dbReference>
<sequence length="131" mass="14784">MRLSPYRVGIDIVEVGEIQASIDKFGSRYLEQVYTKEEQRYCQSLSNTSAKTQSFAVRFAAKEATIKVLRPHTEVIHWLNIEVHRYPAGWCDIELHAAAADLARQRGIAALSVSLSHEKNYATAVVIADFF</sequence>
<dbReference type="GO" id="GO:0006633">
    <property type="term" value="P:fatty acid biosynthetic process"/>
    <property type="evidence" value="ECO:0007669"/>
    <property type="project" value="UniProtKB-UniRule"/>
</dbReference>
<dbReference type="EC" id="2.7.8.7" evidence="8"/>
<comment type="subcellular location">
    <subcellularLocation>
        <location evidence="8">Cytoplasm</location>
    </subcellularLocation>
</comment>
<evidence type="ECO:0000256" key="3">
    <source>
        <dbReference type="ARBA" id="ARBA00022723"/>
    </source>
</evidence>
<accession>A0A5A5T9U2</accession>
<dbReference type="GO" id="GO:0005737">
    <property type="term" value="C:cytoplasm"/>
    <property type="evidence" value="ECO:0007669"/>
    <property type="project" value="UniProtKB-SubCell"/>
</dbReference>
<organism evidence="10 11">
    <name type="scientific">Dictyobacter arantiisoli</name>
    <dbReference type="NCBI Taxonomy" id="2014874"/>
    <lineage>
        <taxon>Bacteria</taxon>
        <taxon>Bacillati</taxon>
        <taxon>Chloroflexota</taxon>
        <taxon>Ktedonobacteria</taxon>
        <taxon>Ktedonobacterales</taxon>
        <taxon>Dictyobacteraceae</taxon>
        <taxon>Dictyobacter</taxon>
    </lineage>
</organism>
<comment type="function">
    <text evidence="8">Transfers the 4'-phosphopantetheine moiety from coenzyme A to a Ser of acyl-carrier-protein.</text>
</comment>
<dbReference type="NCBIfam" id="TIGR00516">
    <property type="entry name" value="acpS"/>
    <property type="match status" value="1"/>
</dbReference>
<evidence type="ECO:0000256" key="2">
    <source>
        <dbReference type="ARBA" id="ARBA00022679"/>
    </source>
</evidence>
<proteinExistence type="inferred from homology"/>
<reference evidence="10 11" key="1">
    <citation type="submission" date="2019-01" db="EMBL/GenBank/DDBJ databases">
        <title>Draft genome sequence of Dictyobacter sp. Uno17.</title>
        <authorList>
            <person name="Wang C.M."/>
            <person name="Zheng Y."/>
            <person name="Sakai Y."/>
            <person name="Abe K."/>
            <person name="Yokota A."/>
            <person name="Yabe S."/>
        </authorList>
    </citation>
    <scope>NUCLEOTIDE SEQUENCE [LARGE SCALE GENOMIC DNA]</scope>
    <source>
        <strain evidence="10 11">Uno17</strain>
    </source>
</reference>
<comment type="cofactor">
    <cofactor evidence="8">
        <name>Mg(2+)</name>
        <dbReference type="ChEBI" id="CHEBI:18420"/>
    </cofactor>
</comment>
<dbReference type="Gene3D" id="3.90.470.20">
    <property type="entry name" value="4'-phosphopantetheinyl transferase domain"/>
    <property type="match status" value="1"/>
</dbReference>
<dbReference type="AlphaFoldDB" id="A0A5A5T9U2"/>